<evidence type="ECO:0000313" key="4">
    <source>
        <dbReference type="EMBL" id="KAL0486229.1"/>
    </source>
</evidence>
<dbReference type="Proteomes" id="UP001431209">
    <property type="component" value="Unassembled WGS sequence"/>
</dbReference>
<evidence type="ECO:0000313" key="5">
    <source>
        <dbReference type="Proteomes" id="UP001431209"/>
    </source>
</evidence>
<feature type="domain" description="Sec7/BIG1-like C-terminal" evidence="3">
    <location>
        <begin position="1432"/>
        <end position="1555"/>
    </location>
</feature>
<sequence>MDSLSSIYYTIKGKTRETGWNLKTIHNPDSPSQPTPEEQRPLLNVIDSILLDVQKCNGDEFYQMDDCIRYLLPLKMSCEQENELVRKYVLECVQKLVAYGFIENTDKESSEPSIFTLKEFESSTPIQLLDKLRHINHSRTSPKQKQSYSIDLIALITCSCYSKSFPIFNETIQTISTILMYVFDLKDWHYVAFLNACFDILITSKQASMQNKSLFKNQALNPELTIHHSTQTISQLNSRIFSNLDAFSGSSRRQQSSDFDLDEMNHGQDELILDSNNSPQPIIIRRYVPFNIKTMRRSSIHNVSKNTSTQSTPSLPTLPTTTTTEKEEPSLEHIKTASDVDASLNITTPITISPNHQKTPSTDTSMSSSFLNLFIPRKKRSQASIVPSPTVVNQQIALQTGSESIKSRQKSPSNEYNGTDSPTPHKITTCFDFEITANHIVTKFGELSSDRVEQESISIISKLCKFCLKPISTKAFDSVGLATRQSSLQILQSIIKCMGTNRDLQYMEQLTSMLFEAIISNGIVSSPPVFDACVELYECVKFKFASIWRIECAHVLTRVLLPIMSSSYSTYHQKNVILNNLEKIIFNQDSMEIYRQYRDCNQNVLVEIVNHLNILFESSSSHSTFRIKCIDLIFRISRSICESLRFETDRLSVTTGDKNIDRLIISKCTKRSKLNHQDEDLQQITKMNIDDIDLIRDDESNDDDENNDQDVYDARKIFNLECEELIKNAICDLNGINVNKESQVMATISADIWDEDQDSIPTSSSHLQKNDEDDDELDFIIDAYFSTFDNLLHSLSTCLESHSHSSPNQHQFSSNALACIENLSNVAIRFMDSKSYSKIIKALCGNCGLMDQQQQSMANDSSLSLATQNSESSASIAATSSSTSILTSLQNLLTFNNSIENLNSNPTPTMSGTSLLTNSIQNLSIPQMDCIKLLMRLISLKPDLLDSESWMSFTLCFICSKCDPLINFQSQIDSVFLSSTSFKSDSFLLLMKGLCDADSIHLNKFQSSSDSRACIDRILEVVFFNMMRPHDCLLNMWSIFGNHLVNLLYKSKSNQEFIIDTIRHLLNTFIDHIPDSSDRILYPLVDCFKRSGSKCNLRELLINNVMGPIIMRKKNTLKVGWKSILDSISTCVKFANTTDVISEYLFDEYISPTIINANTCKDMFQFGCFSNLVKCLSSFANRQSQGPISNIAVEYIVMCAQNIAMNRIQGLTHDRGDEWKLICDAMCEIACDAMDHHIRHFALDSMNNILRQHCVGKQSPEWWDDLFGNCIFPIMSNVIERECDNNIIMVSESSTKITDDVHRCAALLTEWVGVTMPHMCSVVVNLASDTLVDHEGYVLLVNMIGDMFAHSSSDNCNGQLGRRVIFNHKLAEMGRDLIVNLMKRDDMTQDKWCTLRDRIRDLILVDTNAPSHISNQRFNVDVDVFDVEYKVHICLIHLVDLMVTNFCCIEKTLKIKMDLNDVKMFLEIVWSSYSNAHELHQDLLSAQLRETRRVSKRYNRMVHLRPRLIRHESATLTVYLKMLFSMLTCSDELAVKTSIKILLPLSRDLIDAYLNGIGEKISLPDQLGVQAVQNIDNRLKIDLNLLEKVNHDGGEDDDDDVVVRLDTKIGTISRDLIRVLSPQDEDEESIPSPRVHSPHRRSVTQLETFERPTDDTSQRVKTSQKRRRSIQLENVRSSSQSNAAFLMEHMEQDVKMNKEMVGIVSLLLNEFLKMEKDVFDVFMEHIYDSLIDLVLSDTIRIREPLRAIIVRRRKSHV</sequence>
<evidence type="ECO:0000256" key="1">
    <source>
        <dbReference type="SAM" id="MobiDB-lite"/>
    </source>
</evidence>
<protein>
    <submittedName>
        <fullName evidence="4">Brefeldin A-inhibited guanine nucleotide-exchange protein</fullName>
    </submittedName>
</protein>
<feature type="compositionally biased region" description="Polar residues" evidence="1">
    <location>
        <begin position="400"/>
        <end position="422"/>
    </location>
</feature>
<feature type="compositionally biased region" description="Basic and acidic residues" evidence="1">
    <location>
        <begin position="1648"/>
        <end position="1658"/>
    </location>
</feature>
<reference evidence="4 5" key="1">
    <citation type="submission" date="2024-03" db="EMBL/GenBank/DDBJ databases">
        <title>The Acrasis kona genome and developmental transcriptomes reveal deep origins of eukaryotic multicellular pathways.</title>
        <authorList>
            <person name="Sheikh S."/>
            <person name="Fu C.-J."/>
            <person name="Brown M.W."/>
            <person name="Baldauf S.L."/>
        </authorList>
    </citation>
    <scope>NUCLEOTIDE SEQUENCE [LARGE SCALE GENOMIC DNA]</scope>
    <source>
        <strain evidence="4 5">ATCC MYA-3509</strain>
    </source>
</reference>
<evidence type="ECO:0000259" key="3">
    <source>
        <dbReference type="Pfam" id="PF20252"/>
    </source>
</evidence>
<feature type="region of interest" description="Disordered" evidence="1">
    <location>
        <begin position="1622"/>
        <end position="1670"/>
    </location>
</feature>
<evidence type="ECO:0000259" key="2">
    <source>
        <dbReference type="Pfam" id="PF12783"/>
    </source>
</evidence>
<proteinExistence type="predicted"/>
<dbReference type="Pfam" id="PF12783">
    <property type="entry name" value="Sec7-like_HUS"/>
    <property type="match status" value="1"/>
</dbReference>
<feature type="region of interest" description="Disordered" evidence="1">
    <location>
        <begin position="301"/>
        <end position="330"/>
    </location>
</feature>
<feature type="region of interest" description="Disordered" evidence="1">
    <location>
        <begin position="400"/>
        <end position="423"/>
    </location>
</feature>
<dbReference type="InterPro" id="IPR046455">
    <property type="entry name" value="Sec7/BIG1-like_C"/>
</dbReference>
<name>A0AAW2ZAE1_9EUKA</name>
<dbReference type="Pfam" id="PF20252">
    <property type="entry name" value="BIG2_C"/>
    <property type="match status" value="1"/>
</dbReference>
<feature type="compositionally biased region" description="Low complexity" evidence="1">
    <location>
        <begin position="307"/>
        <end position="323"/>
    </location>
</feature>
<dbReference type="EMBL" id="JAOPGA020001209">
    <property type="protein sequence ID" value="KAL0486229.1"/>
    <property type="molecule type" value="Genomic_DNA"/>
</dbReference>
<organism evidence="4 5">
    <name type="scientific">Acrasis kona</name>
    <dbReference type="NCBI Taxonomy" id="1008807"/>
    <lineage>
        <taxon>Eukaryota</taxon>
        <taxon>Discoba</taxon>
        <taxon>Heterolobosea</taxon>
        <taxon>Tetramitia</taxon>
        <taxon>Eutetramitia</taxon>
        <taxon>Acrasidae</taxon>
        <taxon>Acrasis</taxon>
    </lineage>
</organism>
<keyword evidence="5" id="KW-1185">Reference proteome</keyword>
<comment type="caution">
    <text evidence="4">The sequence shown here is derived from an EMBL/GenBank/DDBJ whole genome shotgun (WGS) entry which is preliminary data.</text>
</comment>
<accession>A0AAW2ZAE1</accession>
<gene>
    <name evidence="4" type="ORF">AKO1_001922</name>
</gene>
<feature type="domain" description="Mon2/Sec7/BIG1-like HUS" evidence="2">
    <location>
        <begin position="455"/>
        <end position="603"/>
    </location>
</feature>
<dbReference type="InterPro" id="IPR032691">
    <property type="entry name" value="Mon2/Sec7/BIG1-like_HUS"/>
</dbReference>